<dbReference type="PANTHER" id="PTHR43742">
    <property type="entry name" value="TRIMETHYLAMINE-N-OXIDE REDUCTASE"/>
    <property type="match status" value="1"/>
</dbReference>
<dbReference type="SUPFAM" id="SSF50692">
    <property type="entry name" value="ADC-like"/>
    <property type="match status" value="1"/>
</dbReference>
<dbReference type="PROSITE" id="PS00490">
    <property type="entry name" value="MOLYBDOPTERIN_PROK_2"/>
    <property type="match status" value="1"/>
</dbReference>
<evidence type="ECO:0000256" key="6">
    <source>
        <dbReference type="ARBA" id="ARBA00023004"/>
    </source>
</evidence>
<dbReference type="OrthoDB" id="9803192at2"/>
<dbReference type="Pfam" id="PF00384">
    <property type="entry name" value="Molybdopterin"/>
    <property type="match status" value="1"/>
</dbReference>
<dbReference type="SUPFAM" id="SSF53706">
    <property type="entry name" value="Formate dehydrogenase/DMSO reductase, domains 1-3"/>
    <property type="match status" value="1"/>
</dbReference>
<evidence type="ECO:0000256" key="5">
    <source>
        <dbReference type="ARBA" id="ARBA00023002"/>
    </source>
</evidence>
<dbReference type="InterPro" id="IPR050612">
    <property type="entry name" value="Prok_Mopterin_Oxidored"/>
</dbReference>
<dbReference type="InterPro" id="IPR006963">
    <property type="entry name" value="Mopterin_OxRdtase_4Fe-4S_dom"/>
</dbReference>
<keyword evidence="4" id="KW-0479">Metal-binding</keyword>
<dbReference type="Gene3D" id="3.40.50.740">
    <property type="match status" value="1"/>
</dbReference>
<dbReference type="Pfam" id="PF04879">
    <property type="entry name" value="Molybdop_Fe4S4"/>
    <property type="match status" value="1"/>
</dbReference>
<keyword evidence="10" id="KW-1185">Reference proteome</keyword>
<evidence type="ECO:0000313" key="10">
    <source>
        <dbReference type="Proteomes" id="UP000320390"/>
    </source>
</evidence>
<dbReference type="AlphaFoldDB" id="A0A518EXV3"/>
<dbReference type="PROSITE" id="PS51669">
    <property type="entry name" value="4FE4S_MOW_BIS_MGD"/>
    <property type="match status" value="1"/>
</dbReference>
<evidence type="ECO:0000313" key="9">
    <source>
        <dbReference type="EMBL" id="QDV08919.1"/>
    </source>
</evidence>
<dbReference type="Gene3D" id="2.40.40.20">
    <property type="match status" value="1"/>
</dbReference>
<comment type="similarity">
    <text evidence="2">Belongs to the prokaryotic molybdopterin-containing oxidoreductase family.</text>
</comment>
<dbReference type="Gene3D" id="3.40.228.10">
    <property type="entry name" value="Dimethylsulfoxide Reductase, domain 2"/>
    <property type="match status" value="1"/>
</dbReference>
<gene>
    <name evidence="9" type="primary">narB</name>
    <name evidence="9" type="ORF">Poly30_44740</name>
</gene>
<feature type="domain" description="4Fe-4S Mo/W bis-MGD-type" evidence="8">
    <location>
        <begin position="7"/>
        <end position="65"/>
    </location>
</feature>
<evidence type="ECO:0000256" key="3">
    <source>
        <dbReference type="ARBA" id="ARBA00022505"/>
    </source>
</evidence>
<dbReference type="InterPro" id="IPR006657">
    <property type="entry name" value="MoPterin_dinucl-bd_dom"/>
</dbReference>
<dbReference type="Pfam" id="PF01568">
    <property type="entry name" value="Molydop_binding"/>
    <property type="match status" value="1"/>
</dbReference>
<dbReference type="Proteomes" id="UP000320390">
    <property type="component" value="Chromosome"/>
</dbReference>
<evidence type="ECO:0000256" key="1">
    <source>
        <dbReference type="ARBA" id="ARBA00001942"/>
    </source>
</evidence>
<proteinExistence type="inferred from homology"/>
<comment type="cofactor">
    <cofactor evidence="1">
        <name>Mo-bis(molybdopterin guanine dinucleotide)</name>
        <dbReference type="ChEBI" id="CHEBI:60539"/>
    </cofactor>
</comment>
<keyword evidence="5 9" id="KW-0560">Oxidoreductase</keyword>
<protein>
    <submittedName>
        <fullName evidence="9">Nitrate reductase</fullName>
        <ecNumber evidence="9">1.7.99.4</ecNumber>
    </submittedName>
</protein>
<dbReference type="SMART" id="SM00926">
    <property type="entry name" value="Molybdop_Fe4S4"/>
    <property type="match status" value="1"/>
</dbReference>
<dbReference type="InterPro" id="IPR009010">
    <property type="entry name" value="Asp_de-COase-like_dom_sf"/>
</dbReference>
<dbReference type="EC" id="1.7.99.4" evidence="9"/>
<dbReference type="PANTHER" id="PTHR43742:SF6">
    <property type="entry name" value="OXIDOREDUCTASE YYAE-RELATED"/>
    <property type="match status" value="1"/>
</dbReference>
<name>A0A518EXV3_9BACT</name>
<accession>A0A518EXV3</accession>
<sequence>MIQSNPSSPAFTACPLDCPDTCGAIVERDSAGRLVRLRGNKDHAWSSGSLCGKTAVYHELVNAPNRLRVPLIRRRSGFEEATWDEAIGHIVSRMDGIDGADVLALYYAGNMGLVQRKFPLRLMHALGASFHDNGVCDATAEVGFQTVMGRSVGPDLDEEGDPASCDLFVLWGSDAKRTTPHLMQRLKRLCDGGVKVHVIDIYRTETIAKVEEWGGHGLIVHPGSDAALALGLASRAFDQRAANLEFLKEHCVGAAEFRAEVTGAWPMARIAECTGLKEEQVKALSDALHAAKQPLLKAGIGFARRRNGGEAMRAIASLAATLGHSDRLFFQTGDHFGFDESPIVRPDVRTAPLLPPVSQVGLGRVLDEGAYRAAFVWGHNPAATLPDSVRIRRGLMRDDLFLVVHELFMTETAQLADVVLPATALTEHSDVFRSYGHRTLQVSWRSTKAPADQKSNVQCFSALGRALGFVGDAAFPDERQGPIFEVDEDVIVGDFLAVNRKRFTGDEYHAALKGEPVKLLPRVFADRGTPSGRIELVSEAAERAGAPRVATYLPDDGAGMRGTFQLISAPSSATHNSTYLHVPRHRERLGIPLAHLHPADAKVAGIEDGGGVRVSSEFGAITLTARLDEDLPRKTVRIDGFLNESLVPEGIGVNALTSPEVSDLGGGNVLYSNRVEIEAAATPTPSE</sequence>
<evidence type="ECO:0000256" key="2">
    <source>
        <dbReference type="ARBA" id="ARBA00010312"/>
    </source>
</evidence>
<dbReference type="InterPro" id="IPR006655">
    <property type="entry name" value="Mopterin_OxRdtase_prok_CS"/>
</dbReference>
<evidence type="ECO:0000259" key="8">
    <source>
        <dbReference type="PROSITE" id="PS51669"/>
    </source>
</evidence>
<organism evidence="9 10">
    <name type="scientific">Saltatorellus ferox</name>
    <dbReference type="NCBI Taxonomy" id="2528018"/>
    <lineage>
        <taxon>Bacteria</taxon>
        <taxon>Pseudomonadati</taxon>
        <taxon>Planctomycetota</taxon>
        <taxon>Planctomycetia</taxon>
        <taxon>Planctomycetia incertae sedis</taxon>
        <taxon>Saltatorellus</taxon>
    </lineage>
</organism>
<dbReference type="EMBL" id="CP036434">
    <property type="protein sequence ID" value="QDV08919.1"/>
    <property type="molecule type" value="Genomic_DNA"/>
</dbReference>
<dbReference type="RefSeq" id="WP_145202402.1">
    <property type="nucleotide sequence ID" value="NZ_CP036434.1"/>
</dbReference>
<keyword evidence="6" id="KW-0408">Iron</keyword>
<dbReference type="GO" id="GO:0046872">
    <property type="term" value="F:metal ion binding"/>
    <property type="evidence" value="ECO:0007669"/>
    <property type="project" value="UniProtKB-KW"/>
</dbReference>
<dbReference type="Gene3D" id="3.30.2070.10">
    <property type="entry name" value="Formate dehydrogenase/DMSO reductase"/>
    <property type="match status" value="1"/>
</dbReference>
<dbReference type="Gene3D" id="2.20.25.90">
    <property type="entry name" value="ADC-like domains"/>
    <property type="match status" value="1"/>
</dbReference>
<reference evidence="9 10" key="1">
    <citation type="submission" date="2019-02" db="EMBL/GenBank/DDBJ databases">
        <title>Deep-cultivation of Planctomycetes and their phenomic and genomic characterization uncovers novel biology.</title>
        <authorList>
            <person name="Wiegand S."/>
            <person name="Jogler M."/>
            <person name="Boedeker C."/>
            <person name="Pinto D."/>
            <person name="Vollmers J."/>
            <person name="Rivas-Marin E."/>
            <person name="Kohn T."/>
            <person name="Peeters S.H."/>
            <person name="Heuer A."/>
            <person name="Rast P."/>
            <person name="Oberbeckmann S."/>
            <person name="Bunk B."/>
            <person name="Jeske O."/>
            <person name="Meyerdierks A."/>
            <person name="Storesund J.E."/>
            <person name="Kallscheuer N."/>
            <person name="Luecker S."/>
            <person name="Lage O.M."/>
            <person name="Pohl T."/>
            <person name="Merkel B.J."/>
            <person name="Hornburger P."/>
            <person name="Mueller R.-W."/>
            <person name="Bruemmer F."/>
            <person name="Labrenz M."/>
            <person name="Spormann A.M."/>
            <person name="Op den Camp H."/>
            <person name="Overmann J."/>
            <person name="Amann R."/>
            <person name="Jetten M.S.M."/>
            <person name="Mascher T."/>
            <person name="Medema M.H."/>
            <person name="Devos D.P."/>
            <person name="Kaster A.-K."/>
            <person name="Ovreas L."/>
            <person name="Rohde M."/>
            <person name="Galperin M.Y."/>
            <person name="Jogler C."/>
        </authorList>
    </citation>
    <scope>NUCLEOTIDE SEQUENCE [LARGE SCALE GENOMIC DNA]</scope>
    <source>
        <strain evidence="9 10">Poly30</strain>
    </source>
</reference>
<evidence type="ECO:0000256" key="7">
    <source>
        <dbReference type="ARBA" id="ARBA00023014"/>
    </source>
</evidence>
<keyword evidence="7" id="KW-0411">Iron-sulfur</keyword>
<dbReference type="GO" id="GO:0016491">
    <property type="term" value="F:oxidoreductase activity"/>
    <property type="evidence" value="ECO:0007669"/>
    <property type="project" value="UniProtKB-KW"/>
</dbReference>
<keyword evidence="3" id="KW-0500">Molybdenum</keyword>
<dbReference type="GO" id="GO:0043546">
    <property type="term" value="F:molybdopterin cofactor binding"/>
    <property type="evidence" value="ECO:0007669"/>
    <property type="project" value="InterPro"/>
</dbReference>
<dbReference type="InterPro" id="IPR006656">
    <property type="entry name" value="Mopterin_OxRdtase"/>
</dbReference>
<evidence type="ECO:0000256" key="4">
    <source>
        <dbReference type="ARBA" id="ARBA00022723"/>
    </source>
</evidence>
<dbReference type="GO" id="GO:0051536">
    <property type="term" value="F:iron-sulfur cluster binding"/>
    <property type="evidence" value="ECO:0007669"/>
    <property type="project" value="UniProtKB-KW"/>
</dbReference>